<dbReference type="Proteomes" id="UP001064971">
    <property type="component" value="Chromosome"/>
</dbReference>
<dbReference type="PANTHER" id="PTHR43037">
    <property type="entry name" value="UNNAMED PRODUCT-RELATED"/>
    <property type="match status" value="1"/>
</dbReference>
<name>A0ABN6RMC7_9DEIO</name>
<evidence type="ECO:0008006" key="5">
    <source>
        <dbReference type="Google" id="ProtNLM"/>
    </source>
</evidence>
<organism evidence="3 4">
    <name type="scientific">Deinococcus aetherius</name>
    <dbReference type="NCBI Taxonomy" id="200252"/>
    <lineage>
        <taxon>Bacteria</taxon>
        <taxon>Thermotogati</taxon>
        <taxon>Deinococcota</taxon>
        <taxon>Deinococci</taxon>
        <taxon>Deinococcales</taxon>
        <taxon>Deinococcaceae</taxon>
        <taxon>Deinococcus</taxon>
    </lineage>
</organism>
<sequence>MPQGRGLQPLGLGDRRDGLLYVPTTHPLPGPRPLLVLLHGAGGTASHSVAPFTAAAEERGLLLLAPDSRGGTWDVIGGGYGPDVAFIDRALAHVFARYPVDPACIVLDGFSDGASYALSLGLGNGDLFTHLMAFAPGFMAPAAQVGEPRIFVTHGDGDRVLPIDRCSRVIVPQLTRAGYDVTYREFRGGHTVPPELVEEALEWLEGRAPDGPS</sequence>
<dbReference type="PANTHER" id="PTHR43037:SF5">
    <property type="entry name" value="FERULOYL ESTERASE"/>
    <property type="match status" value="1"/>
</dbReference>
<dbReference type="SUPFAM" id="SSF53474">
    <property type="entry name" value="alpha/beta-Hydrolases"/>
    <property type="match status" value="1"/>
</dbReference>
<keyword evidence="2" id="KW-0378">Hydrolase</keyword>
<dbReference type="Gene3D" id="3.40.50.1820">
    <property type="entry name" value="alpha/beta hydrolase"/>
    <property type="match status" value="1"/>
</dbReference>
<evidence type="ECO:0000313" key="4">
    <source>
        <dbReference type="Proteomes" id="UP001064971"/>
    </source>
</evidence>
<proteinExistence type="predicted"/>
<protein>
    <recommendedName>
        <fullName evidence="5">Serine esterase</fullName>
    </recommendedName>
</protein>
<keyword evidence="4" id="KW-1185">Reference proteome</keyword>
<dbReference type="EMBL" id="AP026560">
    <property type="protein sequence ID" value="BDP42772.1"/>
    <property type="molecule type" value="Genomic_DNA"/>
</dbReference>
<dbReference type="InterPro" id="IPR029058">
    <property type="entry name" value="AB_hydrolase_fold"/>
</dbReference>
<evidence type="ECO:0000256" key="1">
    <source>
        <dbReference type="ARBA" id="ARBA00022729"/>
    </source>
</evidence>
<accession>A0ABN6RMC7</accession>
<evidence type="ECO:0000256" key="2">
    <source>
        <dbReference type="ARBA" id="ARBA00022801"/>
    </source>
</evidence>
<reference evidence="3" key="1">
    <citation type="submission" date="2022-07" db="EMBL/GenBank/DDBJ databases">
        <title>Complete Genome Sequence of the Radioresistant Bacterium Deinococcus aetherius ST0316, Isolated from the Air Dust collected in Lower Stratosphere above Japan.</title>
        <authorList>
            <person name="Satoh K."/>
            <person name="Hagiwara K."/>
            <person name="Katsumata K."/>
            <person name="Kubo A."/>
            <person name="Yokobori S."/>
            <person name="Yamagishi A."/>
            <person name="Oono Y."/>
            <person name="Narumi I."/>
        </authorList>
    </citation>
    <scope>NUCLEOTIDE SEQUENCE</scope>
    <source>
        <strain evidence="3">ST0316</strain>
    </source>
</reference>
<keyword evidence="1" id="KW-0732">Signal</keyword>
<gene>
    <name evidence="3" type="ORF">DAETH_27410</name>
</gene>
<evidence type="ECO:0000313" key="3">
    <source>
        <dbReference type="EMBL" id="BDP42772.1"/>
    </source>
</evidence>
<dbReference type="InterPro" id="IPR050955">
    <property type="entry name" value="Plant_Biomass_Hydrol_Est"/>
</dbReference>